<feature type="compositionally biased region" description="Polar residues" evidence="2">
    <location>
        <begin position="531"/>
        <end position="551"/>
    </location>
</feature>
<dbReference type="InterPro" id="IPR014790">
    <property type="entry name" value="MutL_C"/>
</dbReference>
<feature type="region of interest" description="Disordered" evidence="2">
    <location>
        <begin position="482"/>
        <end position="501"/>
    </location>
</feature>
<sequence length="941" mass="103142">MSIQLLPEDVIAQIKSSAAITSLNGAICGLLQNSLDAGASTINISVDYSRANCSVEDNGCGITPASFREDGGLGKLHYTSKYPPSPDRHGKRGEFLASLGALSLLSIASHHCEYRTHNSLTIHNSRVVARHTPALPEQRVLAFASGTRVIVRDLFGSMPVRVKQRAMEVERFGTSKDFEQLVYQVVSLLLAWPGEATVSAQDTYSHRTVTLHASKVPGDDSSHLSTAHTIAPRTATLLTQASLVEQIDMKSWVPIGASAPGVSVQGCVSLRPVATKRVQFIALGVQPLPNERNSNLLYEEFNRVFVESDFGVVEEVALGDDGLPAKTDSFTGKELKPRRGIDRWPMFFLQINLGDQADPVNIDEYLDEGRNNLLIVTDLLQVVAYEFLKKHHFRPKSINALERLRRPRLTPAIPPSQSILASSLPPRDQIQSATRRPRSKRESRKGASSSHLSRSSSMTRPISPFSSWARVKSGTKSEAAVTATRAADKTQAAGGFTLDTPDACPKTEIPLFDRSGNLMRKPFDDVDDTPACQSGNLTSGQAEHASSATDTHSPRETVVWVDPMRKVKSVIDKRTGFAVKTSSGRAKVPSRLTEVVEDPSRPLKGKPAPSGHRNTVFQPKELAIPQVLQIPEALGCGHNVGVLDVKDIANGSCSANPSPMREGRISKAGLQRAEILGQVDQKFILIKASTEFPAGLSNSVNRADQMLIMIDQHAADERCRVEELLKRFFVPDPTSSGKLAAQTQYLDKPLRFDVSAQEAGFLSRLKSHFAYWGIVYEVLQDPLEKGVSSKTAEVRALPPSIAERCRLEPKLLIDLLRKEVWKQDWAREPKGALDTAAQHDWIARFHGCPEGIMDLISSRACRSAIMFNDPLTLDQCSELVGRLALCAFPFQCAHGRPSMVPLVSLCCDSTLAGVGAVFKEEKAEDLITSLKRWKCSIERRR</sequence>
<protein>
    <recommendedName>
        <fullName evidence="3">MutL C-terminal dimerisation domain-containing protein</fullName>
    </recommendedName>
</protein>
<evidence type="ECO:0000313" key="4">
    <source>
        <dbReference type="EMBL" id="KAK4111058.1"/>
    </source>
</evidence>
<dbReference type="PANTHER" id="PTHR10073:SF47">
    <property type="entry name" value="DNA MISMATCH REPAIR PROTEIN MLH3"/>
    <property type="match status" value="1"/>
</dbReference>
<evidence type="ECO:0000259" key="3">
    <source>
        <dbReference type="SMART" id="SM00853"/>
    </source>
</evidence>
<dbReference type="RefSeq" id="XP_064668628.1">
    <property type="nucleotide sequence ID" value="XM_064813110.1"/>
</dbReference>
<feature type="region of interest" description="Disordered" evidence="2">
    <location>
        <begin position="411"/>
        <end position="469"/>
    </location>
</feature>
<keyword evidence="5" id="KW-1185">Reference proteome</keyword>
<dbReference type="GO" id="GO:0016887">
    <property type="term" value="F:ATP hydrolysis activity"/>
    <property type="evidence" value="ECO:0007669"/>
    <property type="project" value="InterPro"/>
</dbReference>
<dbReference type="Gene3D" id="3.30.1540.20">
    <property type="entry name" value="MutL, C-terminal domain, dimerisation subdomain"/>
    <property type="match status" value="1"/>
</dbReference>
<dbReference type="Proteomes" id="UP001302812">
    <property type="component" value="Unassembled WGS sequence"/>
</dbReference>
<dbReference type="GO" id="GO:0005524">
    <property type="term" value="F:ATP binding"/>
    <property type="evidence" value="ECO:0007669"/>
    <property type="project" value="InterPro"/>
</dbReference>
<dbReference type="InterPro" id="IPR042120">
    <property type="entry name" value="MutL_C_dimsub"/>
</dbReference>
<dbReference type="Pfam" id="PF13589">
    <property type="entry name" value="HATPase_c_3"/>
    <property type="match status" value="1"/>
</dbReference>
<reference evidence="4" key="2">
    <citation type="submission" date="2023-05" db="EMBL/GenBank/DDBJ databases">
        <authorList>
            <consortium name="Lawrence Berkeley National Laboratory"/>
            <person name="Steindorff A."/>
            <person name="Hensen N."/>
            <person name="Bonometti L."/>
            <person name="Westerberg I."/>
            <person name="Brannstrom I.O."/>
            <person name="Guillou S."/>
            <person name="Cros-Aarteil S."/>
            <person name="Calhoun S."/>
            <person name="Haridas S."/>
            <person name="Kuo A."/>
            <person name="Mondo S."/>
            <person name="Pangilinan J."/>
            <person name="Riley R."/>
            <person name="Labutti K."/>
            <person name="Andreopoulos B."/>
            <person name="Lipzen A."/>
            <person name="Chen C."/>
            <person name="Yanf M."/>
            <person name="Daum C."/>
            <person name="Ng V."/>
            <person name="Clum A."/>
            <person name="Ohm R."/>
            <person name="Martin F."/>
            <person name="Silar P."/>
            <person name="Natvig D."/>
            <person name="Lalanne C."/>
            <person name="Gautier V."/>
            <person name="Ament-Velasquez S.L."/>
            <person name="Kruys A."/>
            <person name="Hutchinson M.I."/>
            <person name="Powell A.J."/>
            <person name="Barry K."/>
            <person name="Miller A.N."/>
            <person name="Grigoriev I.V."/>
            <person name="Debuchy R."/>
            <person name="Gladieux P."/>
            <person name="Thoren M.H."/>
            <person name="Johannesson H."/>
        </authorList>
    </citation>
    <scope>NUCLEOTIDE SEQUENCE</scope>
    <source>
        <strain evidence="4">CBS 508.74</strain>
    </source>
</reference>
<evidence type="ECO:0000256" key="2">
    <source>
        <dbReference type="SAM" id="MobiDB-lite"/>
    </source>
</evidence>
<comment type="similarity">
    <text evidence="1">Belongs to the DNA mismatch repair MutL/HexB family.</text>
</comment>
<feature type="region of interest" description="Disordered" evidence="2">
    <location>
        <begin position="527"/>
        <end position="554"/>
    </location>
</feature>
<proteinExistence type="inferred from homology"/>
<dbReference type="Gene3D" id="3.30.1370.100">
    <property type="entry name" value="MutL, C-terminal domain, regulatory subdomain"/>
    <property type="match status" value="1"/>
</dbReference>
<reference evidence="4" key="1">
    <citation type="journal article" date="2023" name="Mol. Phylogenet. Evol.">
        <title>Genome-scale phylogeny and comparative genomics of the fungal order Sordariales.</title>
        <authorList>
            <person name="Hensen N."/>
            <person name="Bonometti L."/>
            <person name="Westerberg I."/>
            <person name="Brannstrom I.O."/>
            <person name="Guillou S."/>
            <person name="Cros-Aarteil S."/>
            <person name="Calhoun S."/>
            <person name="Haridas S."/>
            <person name="Kuo A."/>
            <person name="Mondo S."/>
            <person name="Pangilinan J."/>
            <person name="Riley R."/>
            <person name="LaButti K."/>
            <person name="Andreopoulos B."/>
            <person name="Lipzen A."/>
            <person name="Chen C."/>
            <person name="Yan M."/>
            <person name="Daum C."/>
            <person name="Ng V."/>
            <person name="Clum A."/>
            <person name="Steindorff A."/>
            <person name="Ohm R.A."/>
            <person name="Martin F."/>
            <person name="Silar P."/>
            <person name="Natvig D.O."/>
            <person name="Lalanne C."/>
            <person name="Gautier V."/>
            <person name="Ament-Velasquez S.L."/>
            <person name="Kruys A."/>
            <person name="Hutchinson M.I."/>
            <person name="Powell A.J."/>
            <person name="Barry K."/>
            <person name="Miller A.N."/>
            <person name="Grigoriev I.V."/>
            <person name="Debuchy R."/>
            <person name="Gladieux P."/>
            <person name="Hiltunen Thoren M."/>
            <person name="Johannesson H."/>
        </authorList>
    </citation>
    <scope>NUCLEOTIDE SEQUENCE</scope>
    <source>
        <strain evidence="4">CBS 508.74</strain>
    </source>
</reference>
<dbReference type="InterPro" id="IPR038973">
    <property type="entry name" value="MutL/Mlh/Pms-like"/>
</dbReference>
<organism evidence="4 5">
    <name type="scientific">Canariomyces notabilis</name>
    <dbReference type="NCBI Taxonomy" id="2074819"/>
    <lineage>
        <taxon>Eukaryota</taxon>
        <taxon>Fungi</taxon>
        <taxon>Dikarya</taxon>
        <taxon>Ascomycota</taxon>
        <taxon>Pezizomycotina</taxon>
        <taxon>Sordariomycetes</taxon>
        <taxon>Sordariomycetidae</taxon>
        <taxon>Sordariales</taxon>
        <taxon>Chaetomiaceae</taxon>
        <taxon>Canariomyces</taxon>
    </lineage>
</organism>
<feature type="domain" description="MutL C-terminal dimerisation" evidence="3">
    <location>
        <begin position="675"/>
        <end position="871"/>
    </location>
</feature>
<dbReference type="GO" id="GO:0032300">
    <property type="term" value="C:mismatch repair complex"/>
    <property type="evidence" value="ECO:0007669"/>
    <property type="project" value="InterPro"/>
</dbReference>
<dbReference type="AlphaFoldDB" id="A0AAN6TAM8"/>
<dbReference type="PANTHER" id="PTHR10073">
    <property type="entry name" value="DNA MISMATCH REPAIR PROTEIN MLH, PMS, MUTL"/>
    <property type="match status" value="1"/>
</dbReference>
<dbReference type="Pfam" id="PF08676">
    <property type="entry name" value="MutL_C"/>
    <property type="match status" value="1"/>
</dbReference>
<dbReference type="InterPro" id="IPR036890">
    <property type="entry name" value="HATPase_C_sf"/>
</dbReference>
<dbReference type="GO" id="GO:0140664">
    <property type="term" value="F:ATP-dependent DNA damage sensor activity"/>
    <property type="evidence" value="ECO:0007669"/>
    <property type="project" value="InterPro"/>
</dbReference>
<dbReference type="InterPro" id="IPR037198">
    <property type="entry name" value="MutL_C_sf"/>
</dbReference>
<dbReference type="SUPFAM" id="SSF118116">
    <property type="entry name" value="DNA mismatch repair protein MutL"/>
    <property type="match status" value="1"/>
</dbReference>
<dbReference type="GeneID" id="89937235"/>
<comment type="caution">
    <text evidence="4">The sequence shown here is derived from an EMBL/GenBank/DDBJ whole genome shotgun (WGS) entry which is preliminary data.</text>
</comment>
<gene>
    <name evidence="4" type="ORF">N656DRAFT_755927</name>
</gene>
<evidence type="ECO:0000256" key="1">
    <source>
        <dbReference type="ARBA" id="ARBA00006082"/>
    </source>
</evidence>
<evidence type="ECO:0000313" key="5">
    <source>
        <dbReference type="Proteomes" id="UP001302812"/>
    </source>
</evidence>
<feature type="region of interest" description="Disordered" evidence="2">
    <location>
        <begin position="589"/>
        <end position="614"/>
    </location>
</feature>
<accession>A0AAN6TAM8</accession>
<dbReference type="GO" id="GO:0006298">
    <property type="term" value="P:mismatch repair"/>
    <property type="evidence" value="ECO:0007669"/>
    <property type="project" value="InterPro"/>
</dbReference>
<dbReference type="SUPFAM" id="SSF55874">
    <property type="entry name" value="ATPase domain of HSP90 chaperone/DNA topoisomerase II/histidine kinase"/>
    <property type="match status" value="1"/>
</dbReference>
<dbReference type="EMBL" id="MU853347">
    <property type="protein sequence ID" value="KAK4111058.1"/>
    <property type="molecule type" value="Genomic_DNA"/>
</dbReference>
<dbReference type="Gene3D" id="3.30.565.10">
    <property type="entry name" value="Histidine kinase-like ATPase, C-terminal domain"/>
    <property type="match status" value="1"/>
</dbReference>
<feature type="compositionally biased region" description="Low complexity" evidence="2">
    <location>
        <begin position="446"/>
        <end position="460"/>
    </location>
</feature>
<name>A0AAN6TAM8_9PEZI</name>
<dbReference type="SMART" id="SM00853">
    <property type="entry name" value="MutL_C"/>
    <property type="match status" value="1"/>
</dbReference>
<dbReference type="InterPro" id="IPR042121">
    <property type="entry name" value="MutL_C_regsub"/>
</dbReference>